<accession>A0AAD4SK67</accession>
<gene>
    <name evidence="1" type="ORF">MKW98_015732</name>
</gene>
<protein>
    <submittedName>
        <fullName evidence="1">Uncharacterized protein</fullName>
    </submittedName>
</protein>
<sequence>LNAKPSYANPAVIQLELGVVDIFANLCRLEWQSGYHECWILCIFVDVYIVVH</sequence>
<name>A0AAD4SK67_9MAGN</name>
<dbReference type="Proteomes" id="UP001202328">
    <property type="component" value="Unassembled WGS sequence"/>
</dbReference>
<comment type="caution">
    <text evidence="1">The sequence shown here is derived from an EMBL/GenBank/DDBJ whole genome shotgun (WGS) entry which is preliminary data.</text>
</comment>
<reference evidence="1" key="1">
    <citation type="submission" date="2022-04" db="EMBL/GenBank/DDBJ databases">
        <title>A functionally conserved STORR gene fusion in Papaver species that diverged 16.8 million years ago.</title>
        <authorList>
            <person name="Catania T."/>
        </authorList>
    </citation>
    <scope>NUCLEOTIDE SEQUENCE</scope>
    <source>
        <strain evidence="1">S-188037</strain>
    </source>
</reference>
<dbReference type="EMBL" id="JAJJMB010010084">
    <property type="protein sequence ID" value="KAI3911075.1"/>
    <property type="molecule type" value="Genomic_DNA"/>
</dbReference>
<dbReference type="AlphaFoldDB" id="A0AAD4SK67"/>
<keyword evidence="2" id="KW-1185">Reference proteome</keyword>
<feature type="non-terminal residue" evidence="1">
    <location>
        <position position="1"/>
    </location>
</feature>
<organism evidence="1 2">
    <name type="scientific">Papaver atlanticum</name>
    <dbReference type="NCBI Taxonomy" id="357466"/>
    <lineage>
        <taxon>Eukaryota</taxon>
        <taxon>Viridiplantae</taxon>
        <taxon>Streptophyta</taxon>
        <taxon>Embryophyta</taxon>
        <taxon>Tracheophyta</taxon>
        <taxon>Spermatophyta</taxon>
        <taxon>Magnoliopsida</taxon>
        <taxon>Ranunculales</taxon>
        <taxon>Papaveraceae</taxon>
        <taxon>Papaveroideae</taxon>
        <taxon>Papaver</taxon>
    </lineage>
</organism>
<proteinExistence type="predicted"/>
<evidence type="ECO:0000313" key="2">
    <source>
        <dbReference type="Proteomes" id="UP001202328"/>
    </source>
</evidence>
<evidence type="ECO:0000313" key="1">
    <source>
        <dbReference type="EMBL" id="KAI3911075.1"/>
    </source>
</evidence>